<feature type="transmembrane region" description="Helical" evidence="1">
    <location>
        <begin position="12"/>
        <end position="34"/>
    </location>
</feature>
<keyword evidence="1" id="KW-1133">Transmembrane helix</keyword>
<name>A0A7W5P6V1_9ACTN</name>
<evidence type="ECO:0000256" key="1">
    <source>
        <dbReference type="SAM" id="Phobius"/>
    </source>
</evidence>
<proteinExistence type="predicted"/>
<sequence length="192" mass="19338">MGSLLRIPRFSLYLATSCVATVGFFAYIATSAFVFQTWYGYSTARYTLVFATNASCMIISTLVFGKIVGRVSEDRLLTVGLAVATVGSAGVLSAALLHAPGWVVWVCLALVTGAQGLVITGSATRTQALGQASPGTAAALAGGLAFGVGGLGTPLAGLLGGTPAAMGGIMLAGLGLGLVLQTVGPRLLVRDR</sequence>
<dbReference type="Pfam" id="PF07690">
    <property type="entry name" value="MFS_1"/>
    <property type="match status" value="1"/>
</dbReference>
<feature type="transmembrane region" description="Helical" evidence="1">
    <location>
        <begin position="46"/>
        <end position="64"/>
    </location>
</feature>
<accession>A0A7W5P6V1</accession>
<dbReference type="Gene3D" id="1.20.1720.10">
    <property type="entry name" value="Multidrug resistance protein D"/>
    <property type="match status" value="1"/>
</dbReference>
<feature type="transmembrane region" description="Helical" evidence="1">
    <location>
        <begin position="165"/>
        <end position="189"/>
    </location>
</feature>
<gene>
    <name evidence="2" type="ORF">FHX39_001843</name>
</gene>
<feature type="transmembrane region" description="Helical" evidence="1">
    <location>
        <begin position="102"/>
        <end position="124"/>
    </location>
</feature>
<comment type="caution">
    <text evidence="2">The sequence shown here is derived from an EMBL/GenBank/DDBJ whole genome shotgun (WGS) entry which is preliminary data.</text>
</comment>
<keyword evidence="1" id="KW-0472">Membrane</keyword>
<dbReference type="Proteomes" id="UP000565572">
    <property type="component" value="Unassembled WGS sequence"/>
</dbReference>
<reference evidence="2 3" key="1">
    <citation type="submission" date="2020-08" db="EMBL/GenBank/DDBJ databases">
        <title>Sequencing the genomes of 1000 actinobacteria strains.</title>
        <authorList>
            <person name="Klenk H.-P."/>
        </authorList>
    </citation>
    <scope>NUCLEOTIDE SEQUENCE [LARGE SCALE GENOMIC DNA]</scope>
    <source>
        <strain evidence="2 3">DSM 11053</strain>
    </source>
</reference>
<keyword evidence="3" id="KW-1185">Reference proteome</keyword>
<dbReference type="InterPro" id="IPR036259">
    <property type="entry name" value="MFS_trans_sf"/>
</dbReference>
<dbReference type="AlphaFoldDB" id="A0A7W5P6V1"/>
<dbReference type="GO" id="GO:0022857">
    <property type="term" value="F:transmembrane transporter activity"/>
    <property type="evidence" value="ECO:0007669"/>
    <property type="project" value="InterPro"/>
</dbReference>
<feature type="transmembrane region" description="Helical" evidence="1">
    <location>
        <begin position="136"/>
        <end position="159"/>
    </location>
</feature>
<dbReference type="EMBL" id="JACHZG010000001">
    <property type="protein sequence ID" value="MBB3326899.1"/>
    <property type="molecule type" value="Genomic_DNA"/>
</dbReference>
<dbReference type="InterPro" id="IPR011701">
    <property type="entry name" value="MFS"/>
</dbReference>
<organism evidence="2 3">
    <name type="scientific">Microlunatus antarcticus</name>
    <dbReference type="NCBI Taxonomy" id="53388"/>
    <lineage>
        <taxon>Bacteria</taxon>
        <taxon>Bacillati</taxon>
        <taxon>Actinomycetota</taxon>
        <taxon>Actinomycetes</taxon>
        <taxon>Propionibacteriales</taxon>
        <taxon>Propionibacteriaceae</taxon>
        <taxon>Microlunatus</taxon>
    </lineage>
</organism>
<protein>
    <submittedName>
        <fullName evidence="2">Na+/melibiose symporter-like transporter</fullName>
    </submittedName>
</protein>
<keyword evidence="1" id="KW-0812">Transmembrane</keyword>
<feature type="transmembrane region" description="Helical" evidence="1">
    <location>
        <begin position="76"/>
        <end position="96"/>
    </location>
</feature>
<evidence type="ECO:0000313" key="2">
    <source>
        <dbReference type="EMBL" id="MBB3326899.1"/>
    </source>
</evidence>
<dbReference type="SUPFAM" id="SSF103473">
    <property type="entry name" value="MFS general substrate transporter"/>
    <property type="match status" value="1"/>
</dbReference>
<evidence type="ECO:0000313" key="3">
    <source>
        <dbReference type="Proteomes" id="UP000565572"/>
    </source>
</evidence>